<dbReference type="GO" id="GO:0007158">
    <property type="term" value="P:neuron cell-cell adhesion"/>
    <property type="evidence" value="ECO:0007669"/>
    <property type="project" value="TreeGrafter"/>
</dbReference>
<accession>A0A0P7VG19</accession>
<dbReference type="EMBL" id="JARO02001808">
    <property type="protein sequence ID" value="KPP74373.1"/>
    <property type="molecule type" value="Genomic_DNA"/>
</dbReference>
<proteinExistence type="predicted"/>
<dbReference type="GO" id="GO:0001764">
    <property type="term" value="P:neuron migration"/>
    <property type="evidence" value="ECO:0007669"/>
    <property type="project" value="InterPro"/>
</dbReference>
<sequence>GGAVAQWCSGLDRILLLDQAEDKGLCLQAHAATVPRVMARSGEEQPETRGPCRLPRAPSSAIHSLDGATLRSDFVAILKEFGNHFIQEAVYGFEESCTIWYPNKQVQRQLWLEYQDISKVLPGKGFNIRLKVVLHFIAVKPTPLGFYFQTILFAKKVPAGLHWREA</sequence>
<dbReference type="PANTHER" id="PTHR16592:SF8">
    <property type="entry name" value="ASTROTACTIN-1"/>
    <property type="match status" value="1"/>
</dbReference>
<reference evidence="1 2" key="1">
    <citation type="submission" date="2015-08" db="EMBL/GenBank/DDBJ databases">
        <title>The genome of the Asian arowana (Scleropages formosus).</title>
        <authorList>
            <person name="Tan M.H."/>
            <person name="Gan H.M."/>
            <person name="Croft L.J."/>
            <person name="Austin C.M."/>
        </authorList>
    </citation>
    <scope>NUCLEOTIDE SEQUENCE [LARGE SCALE GENOMIC DNA]</scope>
    <source>
        <strain evidence="1">Aro1</strain>
    </source>
</reference>
<dbReference type="AlphaFoldDB" id="A0A0P7VG19"/>
<dbReference type="PANTHER" id="PTHR16592">
    <property type="entry name" value="ASTROTACTIN-1-LIKE"/>
    <property type="match status" value="1"/>
</dbReference>
<protein>
    <recommendedName>
        <fullName evidence="3">MACPF domain-containing protein</fullName>
    </recommendedName>
</protein>
<evidence type="ECO:0008006" key="3">
    <source>
        <dbReference type="Google" id="ProtNLM"/>
    </source>
</evidence>
<dbReference type="InterPro" id="IPR026995">
    <property type="entry name" value="Astrotactin"/>
</dbReference>
<evidence type="ECO:0000313" key="1">
    <source>
        <dbReference type="EMBL" id="KPP74373.1"/>
    </source>
</evidence>
<gene>
    <name evidence="1" type="ORF">Z043_106470</name>
</gene>
<dbReference type="GO" id="GO:0016020">
    <property type="term" value="C:membrane"/>
    <property type="evidence" value="ECO:0007669"/>
    <property type="project" value="TreeGrafter"/>
</dbReference>
<comment type="caution">
    <text evidence="1">The sequence shown here is derived from an EMBL/GenBank/DDBJ whole genome shotgun (WGS) entry which is preliminary data.</text>
</comment>
<dbReference type="GO" id="GO:0005768">
    <property type="term" value="C:endosome"/>
    <property type="evidence" value="ECO:0007669"/>
    <property type="project" value="TreeGrafter"/>
</dbReference>
<organism evidence="1 2">
    <name type="scientific">Scleropages formosus</name>
    <name type="common">Asian bonytongue</name>
    <name type="synonym">Osteoglossum formosum</name>
    <dbReference type="NCBI Taxonomy" id="113540"/>
    <lineage>
        <taxon>Eukaryota</taxon>
        <taxon>Metazoa</taxon>
        <taxon>Chordata</taxon>
        <taxon>Craniata</taxon>
        <taxon>Vertebrata</taxon>
        <taxon>Euteleostomi</taxon>
        <taxon>Actinopterygii</taxon>
        <taxon>Neopterygii</taxon>
        <taxon>Teleostei</taxon>
        <taxon>Osteoglossocephala</taxon>
        <taxon>Osteoglossomorpha</taxon>
        <taxon>Osteoglossiformes</taxon>
        <taxon>Osteoglossidae</taxon>
        <taxon>Scleropages</taxon>
    </lineage>
</organism>
<dbReference type="Proteomes" id="UP000034805">
    <property type="component" value="Unassembled WGS sequence"/>
</dbReference>
<feature type="non-terminal residue" evidence="1">
    <location>
        <position position="1"/>
    </location>
</feature>
<name>A0A0P7VG19_SCLFO</name>
<evidence type="ECO:0000313" key="2">
    <source>
        <dbReference type="Proteomes" id="UP000034805"/>
    </source>
</evidence>